<dbReference type="InterPro" id="IPR011990">
    <property type="entry name" value="TPR-like_helical_dom_sf"/>
</dbReference>
<dbReference type="Gene3D" id="1.10.260.40">
    <property type="entry name" value="lambda repressor-like DNA-binding domains"/>
    <property type="match status" value="1"/>
</dbReference>
<dbReference type="EMBL" id="VFOL01000001">
    <property type="protein sequence ID" value="TQL39451.1"/>
    <property type="molecule type" value="Genomic_DNA"/>
</dbReference>
<dbReference type="GeneID" id="93773831"/>
<dbReference type="CDD" id="cd00093">
    <property type="entry name" value="HTH_XRE"/>
    <property type="match status" value="1"/>
</dbReference>
<dbReference type="PROSITE" id="PS50943">
    <property type="entry name" value="HTH_CROC1"/>
    <property type="match status" value="1"/>
</dbReference>
<dbReference type="RefSeq" id="WP_142116656.1">
    <property type="nucleotide sequence ID" value="NZ_BOQM01000025.1"/>
</dbReference>
<dbReference type="InterPro" id="IPR010982">
    <property type="entry name" value="Lambda_DNA-bd_dom_sf"/>
</dbReference>
<evidence type="ECO:0000313" key="3">
    <source>
        <dbReference type="Proteomes" id="UP000315983"/>
    </source>
</evidence>
<accession>A0A542XUB4</accession>
<dbReference type="Pfam" id="PF13560">
    <property type="entry name" value="HTH_31"/>
    <property type="match status" value="1"/>
</dbReference>
<dbReference type="InterPro" id="IPR001387">
    <property type="entry name" value="Cro/C1-type_HTH"/>
</dbReference>
<dbReference type="AlphaFoldDB" id="A0A542XUB4"/>
<reference evidence="2 3" key="1">
    <citation type="submission" date="2019-06" db="EMBL/GenBank/DDBJ databases">
        <title>Sequencing the genomes of 1000 actinobacteria strains.</title>
        <authorList>
            <person name="Klenk H.-P."/>
        </authorList>
    </citation>
    <scope>NUCLEOTIDE SEQUENCE [LARGE SCALE GENOMIC DNA]</scope>
    <source>
        <strain evidence="2 3">DSM 44819</strain>
    </source>
</reference>
<proteinExistence type="predicted"/>
<evidence type="ECO:0000259" key="1">
    <source>
        <dbReference type="PROSITE" id="PS50943"/>
    </source>
</evidence>
<gene>
    <name evidence="2" type="ORF">FB564_4706</name>
</gene>
<feature type="domain" description="HTH cro/C1-type" evidence="1">
    <location>
        <begin position="23"/>
        <end position="77"/>
    </location>
</feature>
<dbReference type="GO" id="GO:0003677">
    <property type="term" value="F:DNA binding"/>
    <property type="evidence" value="ECO:0007669"/>
    <property type="project" value="InterPro"/>
</dbReference>
<dbReference type="Proteomes" id="UP000315983">
    <property type="component" value="Unassembled WGS sequence"/>
</dbReference>
<evidence type="ECO:0000313" key="2">
    <source>
        <dbReference type="EMBL" id="TQL39451.1"/>
    </source>
</evidence>
<dbReference type="SUPFAM" id="SSF48452">
    <property type="entry name" value="TPR-like"/>
    <property type="match status" value="1"/>
</dbReference>
<dbReference type="SMART" id="SM00530">
    <property type="entry name" value="HTH_XRE"/>
    <property type="match status" value="1"/>
</dbReference>
<sequence>MTMEAGEGLPPSTPDTADLGALLRAAREAAGHSLAGMAVLTHFSKPYLGLVETGRRPATPEVVERYEHALGVPIGTPADPVRLTHEWLIGDPPVPRQLRAGRRIGTGLVESLEGRVIELRHFDDTVGSRTLLPVIRAELDQAEHLVRTASYTDVLGKRLYTVIGELAQLAGWVASDAGRYSDAPRLYLSGVTAAESAGDRALGAQLLSSLAYQITNVGKREDALLIARSAVTGAPDASPLVRALLLERLAWAAARLRDTDTTRRALDAVNDAYDQRFDGIAEPEWVYWLNRAEIDVMAARCLIELGTPTAAEPLLTRALAGYNRDHAREVALYQTWLAEGHARAGDLDAAREVLARIDTTAIDAGSARLHRRITAVNRLIDRRAQKKPATSTKRPTE</sequence>
<name>A0A542XUB4_SALAC</name>
<dbReference type="Gene3D" id="1.25.40.10">
    <property type="entry name" value="Tetratricopeptide repeat domain"/>
    <property type="match status" value="1"/>
</dbReference>
<dbReference type="SUPFAM" id="SSF47413">
    <property type="entry name" value="lambda repressor-like DNA-binding domains"/>
    <property type="match status" value="1"/>
</dbReference>
<comment type="caution">
    <text evidence="2">The sequence shown here is derived from an EMBL/GenBank/DDBJ whole genome shotgun (WGS) entry which is preliminary data.</text>
</comment>
<organism evidence="2 3">
    <name type="scientific">Salinispora arenicola</name>
    <dbReference type="NCBI Taxonomy" id="168697"/>
    <lineage>
        <taxon>Bacteria</taxon>
        <taxon>Bacillati</taxon>
        <taxon>Actinomycetota</taxon>
        <taxon>Actinomycetes</taxon>
        <taxon>Micromonosporales</taxon>
        <taxon>Micromonosporaceae</taxon>
        <taxon>Salinispora</taxon>
    </lineage>
</organism>
<protein>
    <submittedName>
        <fullName evidence="2">Helix-turn-helix protein</fullName>
    </submittedName>
</protein>